<dbReference type="EMBL" id="BGZK01000109">
    <property type="protein sequence ID" value="GBP19552.1"/>
    <property type="molecule type" value="Genomic_DNA"/>
</dbReference>
<sequence length="133" mass="15070">MPTRPILRKLQTDYCLQFPGVLKTTDSSSLRESLSCNGQRATKASLPAATDHHSLHPGGCDCLQFPEDVPGWYETCHNYKTSGADAESRPTAEPRRTDHNYVYEEPFNHYPKRRGSWTFLVLFSNSGSRSYNN</sequence>
<protein>
    <submittedName>
        <fullName evidence="1">Uncharacterized protein</fullName>
    </submittedName>
</protein>
<dbReference type="AlphaFoldDB" id="A0A4C1TZR0"/>
<proteinExistence type="predicted"/>
<gene>
    <name evidence="1" type="ORF">EVAR_102100_1</name>
</gene>
<comment type="caution">
    <text evidence="1">The sequence shown here is derived from an EMBL/GenBank/DDBJ whole genome shotgun (WGS) entry which is preliminary data.</text>
</comment>
<accession>A0A4C1TZR0</accession>
<reference evidence="1 2" key="1">
    <citation type="journal article" date="2019" name="Commun. Biol.">
        <title>The bagworm genome reveals a unique fibroin gene that provides high tensile strength.</title>
        <authorList>
            <person name="Kono N."/>
            <person name="Nakamura H."/>
            <person name="Ohtoshi R."/>
            <person name="Tomita M."/>
            <person name="Numata K."/>
            <person name="Arakawa K."/>
        </authorList>
    </citation>
    <scope>NUCLEOTIDE SEQUENCE [LARGE SCALE GENOMIC DNA]</scope>
</reference>
<dbReference type="Proteomes" id="UP000299102">
    <property type="component" value="Unassembled WGS sequence"/>
</dbReference>
<keyword evidence="2" id="KW-1185">Reference proteome</keyword>
<evidence type="ECO:0000313" key="1">
    <source>
        <dbReference type="EMBL" id="GBP19552.1"/>
    </source>
</evidence>
<name>A0A4C1TZR0_EUMVA</name>
<organism evidence="1 2">
    <name type="scientific">Eumeta variegata</name>
    <name type="common">Bagworm moth</name>
    <name type="synonym">Eumeta japonica</name>
    <dbReference type="NCBI Taxonomy" id="151549"/>
    <lineage>
        <taxon>Eukaryota</taxon>
        <taxon>Metazoa</taxon>
        <taxon>Ecdysozoa</taxon>
        <taxon>Arthropoda</taxon>
        <taxon>Hexapoda</taxon>
        <taxon>Insecta</taxon>
        <taxon>Pterygota</taxon>
        <taxon>Neoptera</taxon>
        <taxon>Endopterygota</taxon>
        <taxon>Lepidoptera</taxon>
        <taxon>Glossata</taxon>
        <taxon>Ditrysia</taxon>
        <taxon>Tineoidea</taxon>
        <taxon>Psychidae</taxon>
        <taxon>Oiketicinae</taxon>
        <taxon>Eumeta</taxon>
    </lineage>
</organism>
<evidence type="ECO:0000313" key="2">
    <source>
        <dbReference type="Proteomes" id="UP000299102"/>
    </source>
</evidence>